<organism evidence="3 4">
    <name type="scientific">Alicyclobacillus dauci</name>
    <dbReference type="NCBI Taxonomy" id="1475485"/>
    <lineage>
        <taxon>Bacteria</taxon>
        <taxon>Bacillati</taxon>
        <taxon>Bacillota</taxon>
        <taxon>Bacilli</taxon>
        <taxon>Bacillales</taxon>
        <taxon>Alicyclobacillaceae</taxon>
        <taxon>Alicyclobacillus</taxon>
    </lineage>
</organism>
<reference evidence="3" key="1">
    <citation type="submission" date="2022-08" db="EMBL/GenBank/DDBJ databases">
        <title>Alicyclobacillus dauci DSM2870, complete genome.</title>
        <authorList>
            <person name="Wang Q."/>
            <person name="Cai R."/>
            <person name="Wang Z."/>
        </authorList>
    </citation>
    <scope>NUCLEOTIDE SEQUENCE</scope>
    <source>
        <strain evidence="3">DSM 28700</strain>
    </source>
</reference>
<dbReference type="InterPro" id="IPR001375">
    <property type="entry name" value="Peptidase_S9_cat"/>
</dbReference>
<evidence type="ECO:0000313" key="3">
    <source>
        <dbReference type="EMBL" id="WAH35994.1"/>
    </source>
</evidence>
<proteinExistence type="predicted"/>
<feature type="region of interest" description="Disordered" evidence="1">
    <location>
        <begin position="31"/>
        <end position="57"/>
    </location>
</feature>
<dbReference type="Proteomes" id="UP001164803">
    <property type="component" value="Chromosome"/>
</dbReference>
<evidence type="ECO:0000313" key="4">
    <source>
        <dbReference type="Proteomes" id="UP001164803"/>
    </source>
</evidence>
<dbReference type="Gene3D" id="3.40.50.1820">
    <property type="entry name" value="alpha/beta hydrolase"/>
    <property type="match status" value="1"/>
</dbReference>
<dbReference type="RefSeq" id="WP_268043288.1">
    <property type="nucleotide sequence ID" value="NZ_CP104064.1"/>
</dbReference>
<gene>
    <name evidence="3" type="ORF">NZD86_17280</name>
</gene>
<feature type="domain" description="Peptidase S9 prolyl oligopeptidase catalytic" evidence="2">
    <location>
        <begin position="38"/>
        <end position="127"/>
    </location>
</feature>
<name>A0ABY6YZV4_9BACL</name>
<dbReference type="Pfam" id="PF00326">
    <property type="entry name" value="Peptidase_S9"/>
    <property type="match status" value="1"/>
</dbReference>
<evidence type="ECO:0000259" key="2">
    <source>
        <dbReference type="Pfam" id="PF00326"/>
    </source>
</evidence>
<sequence length="133" mass="15106">MFNNYYPQTAVLTLNTSSSIPIQSIENHQKTDGTIISMNKPSESNTESSTYKSNSPYENTANIQAPILIEQGTNDQNVIWETVRDYANKLKSQHKTVQFNLIKGGNHGLTNYIRQVHGETLDWFNQYGFNGIF</sequence>
<dbReference type="InterPro" id="IPR029058">
    <property type="entry name" value="AB_hydrolase_fold"/>
</dbReference>
<dbReference type="SUPFAM" id="SSF53474">
    <property type="entry name" value="alpha/beta-Hydrolases"/>
    <property type="match status" value="1"/>
</dbReference>
<keyword evidence="4" id="KW-1185">Reference proteome</keyword>
<accession>A0ABY6YZV4</accession>
<dbReference type="EMBL" id="CP104064">
    <property type="protein sequence ID" value="WAH35994.1"/>
    <property type="molecule type" value="Genomic_DNA"/>
</dbReference>
<evidence type="ECO:0000256" key="1">
    <source>
        <dbReference type="SAM" id="MobiDB-lite"/>
    </source>
</evidence>
<protein>
    <submittedName>
        <fullName evidence="3">Prolyl oligopeptidase family serine peptidase</fullName>
    </submittedName>
</protein>